<gene>
    <name evidence="5" type="ORF">FFLO_04894</name>
</gene>
<feature type="compositionally biased region" description="Polar residues" evidence="4">
    <location>
        <begin position="246"/>
        <end position="256"/>
    </location>
</feature>
<dbReference type="InterPro" id="IPR028364">
    <property type="entry name" value="Ribosomal_uL1/biogenesis"/>
</dbReference>
<dbReference type="InterPro" id="IPR023674">
    <property type="entry name" value="Ribosomal_uL1-like"/>
</dbReference>
<dbReference type="AlphaFoldDB" id="A0A8K0NNT4"/>
<dbReference type="SUPFAM" id="SSF56808">
    <property type="entry name" value="Ribosomal protein L1"/>
    <property type="match status" value="1"/>
</dbReference>
<name>A0A8K0NNT4_9TREE</name>
<reference evidence="5" key="1">
    <citation type="submission" date="2020-04" db="EMBL/GenBank/DDBJ databases">
        <title>Analysis of mating type loci in Filobasidium floriforme.</title>
        <authorList>
            <person name="Nowrousian M."/>
        </authorList>
    </citation>
    <scope>NUCLEOTIDE SEQUENCE</scope>
    <source>
        <strain evidence="5">CBS 6242</strain>
    </source>
</reference>
<dbReference type="FunFam" id="3.40.50.790:FF:000001">
    <property type="entry name" value="50S ribosomal protein L1"/>
    <property type="match status" value="1"/>
</dbReference>
<evidence type="ECO:0000256" key="3">
    <source>
        <dbReference type="ARBA" id="ARBA00023274"/>
    </source>
</evidence>
<organism evidence="5 6">
    <name type="scientific">Filobasidium floriforme</name>
    <dbReference type="NCBI Taxonomy" id="5210"/>
    <lineage>
        <taxon>Eukaryota</taxon>
        <taxon>Fungi</taxon>
        <taxon>Dikarya</taxon>
        <taxon>Basidiomycota</taxon>
        <taxon>Agaricomycotina</taxon>
        <taxon>Tremellomycetes</taxon>
        <taxon>Filobasidiales</taxon>
        <taxon>Filobasidiaceae</taxon>
        <taxon>Filobasidium</taxon>
    </lineage>
</organism>
<dbReference type="GO" id="GO:0005762">
    <property type="term" value="C:mitochondrial large ribosomal subunit"/>
    <property type="evidence" value="ECO:0007669"/>
    <property type="project" value="TreeGrafter"/>
</dbReference>
<evidence type="ECO:0000256" key="4">
    <source>
        <dbReference type="SAM" id="MobiDB-lite"/>
    </source>
</evidence>
<protein>
    <recommendedName>
        <fullName evidence="7">Ribosomal protein</fullName>
    </recommendedName>
</protein>
<dbReference type="CDD" id="cd00403">
    <property type="entry name" value="Ribosomal_L1"/>
    <property type="match status" value="1"/>
</dbReference>
<keyword evidence="6" id="KW-1185">Reference proteome</keyword>
<evidence type="ECO:0000313" key="5">
    <source>
        <dbReference type="EMBL" id="KAG7530668.1"/>
    </source>
</evidence>
<dbReference type="InterPro" id="IPR016095">
    <property type="entry name" value="Ribosomal_uL1_3-a/b-sand"/>
</dbReference>
<feature type="region of interest" description="Disordered" evidence="4">
    <location>
        <begin position="226"/>
        <end position="263"/>
    </location>
</feature>
<dbReference type="Gene3D" id="3.40.50.790">
    <property type="match status" value="1"/>
</dbReference>
<comment type="similarity">
    <text evidence="1">Belongs to the universal ribosomal protein uL1 family.</text>
</comment>
<dbReference type="PANTHER" id="PTHR36427">
    <property type="entry name" value="54S RIBOSOMAL PROTEIN L1, MITOCHONDRIAL"/>
    <property type="match status" value="1"/>
</dbReference>
<accession>A0A8K0NNT4</accession>
<evidence type="ECO:0000256" key="2">
    <source>
        <dbReference type="ARBA" id="ARBA00022980"/>
    </source>
</evidence>
<proteinExistence type="inferred from homology"/>
<dbReference type="GO" id="GO:0003735">
    <property type="term" value="F:structural constituent of ribosome"/>
    <property type="evidence" value="ECO:0007669"/>
    <property type="project" value="TreeGrafter"/>
</dbReference>
<keyword evidence="2" id="KW-0689">Ribosomal protein</keyword>
<evidence type="ECO:0000256" key="1">
    <source>
        <dbReference type="ARBA" id="ARBA00010531"/>
    </source>
</evidence>
<evidence type="ECO:0008006" key="7">
    <source>
        <dbReference type="Google" id="ProtNLM"/>
    </source>
</evidence>
<dbReference type="Gene3D" id="3.30.190.20">
    <property type="match status" value="1"/>
</dbReference>
<dbReference type="EMBL" id="JABELV010000112">
    <property type="protein sequence ID" value="KAG7530668.1"/>
    <property type="molecule type" value="Genomic_DNA"/>
</dbReference>
<dbReference type="Proteomes" id="UP000812966">
    <property type="component" value="Unassembled WGS sequence"/>
</dbReference>
<sequence>MSLPTFLVGSCRTAISSTSSARIQTVRRTFASSSVTLAKRVKGPIINPDAMPIRDAASVLKALESDRPDNAFEIEIITRVDKSAPPLRGRVSLPRDVRRKEEVVLVFAEGDLATLALSAGATHVGGEELCAQVLSGEIQPTKVICTPSLLSTITPKVGRFLGPKGLMPNPKRGTVREDMDVAVQEAKGLMDWREDRQGHVRAALSQIHFPTQDVEANIKHFIKEVRQTQSRNASETSKPQKGPSITRVSLGSTQGPSIELKEY</sequence>
<feature type="compositionally biased region" description="Polar residues" evidence="4">
    <location>
        <begin position="227"/>
        <end position="239"/>
    </location>
</feature>
<dbReference type="Pfam" id="PF00687">
    <property type="entry name" value="Ribosomal_L1"/>
    <property type="match status" value="1"/>
</dbReference>
<comment type="caution">
    <text evidence="5">The sequence shown here is derived from an EMBL/GenBank/DDBJ whole genome shotgun (WGS) entry which is preliminary data.</text>
</comment>
<evidence type="ECO:0000313" key="6">
    <source>
        <dbReference type="Proteomes" id="UP000812966"/>
    </source>
</evidence>
<dbReference type="PANTHER" id="PTHR36427:SF3">
    <property type="entry name" value="LARGE RIBOSOMAL SUBUNIT PROTEIN UL1M"/>
    <property type="match status" value="1"/>
</dbReference>
<keyword evidence="3" id="KW-0687">Ribonucleoprotein</keyword>